<sequence>MFKYPLQDLPSFSSSLLSANPNRDTISTIHLRTSYNNSIIFFLKNSRSFLKITKWRPTIRAFISHLHIIVILVKSFKNASLTYAFILQSHIQQLGLLFPHSNCKVRGKTSIDLGIARELKLRICNRVPRITKRQNSNLKKESRWRRGKAILLLWTAMIRRRQALLGVSF</sequence>
<accession>A0AA36DZE7</accession>
<keyword evidence="2" id="KW-1185">Reference proteome</keyword>
<reference evidence="1" key="1">
    <citation type="submission" date="2023-04" db="EMBL/GenBank/DDBJ databases">
        <authorList>
            <person name="Vijverberg K."/>
            <person name="Xiong W."/>
            <person name="Schranz E."/>
        </authorList>
    </citation>
    <scope>NUCLEOTIDE SEQUENCE</scope>
</reference>
<proteinExistence type="predicted"/>
<dbReference type="AlphaFoldDB" id="A0AA36DZE7"/>
<protein>
    <submittedName>
        <fullName evidence="1">Uncharacterized protein</fullName>
    </submittedName>
</protein>
<dbReference type="Proteomes" id="UP001177003">
    <property type="component" value="Chromosome 3"/>
</dbReference>
<dbReference type="EMBL" id="OX465079">
    <property type="protein sequence ID" value="CAI9276237.1"/>
    <property type="molecule type" value="Genomic_DNA"/>
</dbReference>
<evidence type="ECO:0000313" key="2">
    <source>
        <dbReference type="Proteomes" id="UP001177003"/>
    </source>
</evidence>
<name>A0AA36DZE7_LACSI</name>
<organism evidence="1 2">
    <name type="scientific">Lactuca saligna</name>
    <name type="common">Willowleaf lettuce</name>
    <dbReference type="NCBI Taxonomy" id="75948"/>
    <lineage>
        <taxon>Eukaryota</taxon>
        <taxon>Viridiplantae</taxon>
        <taxon>Streptophyta</taxon>
        <taxon>Embryophyta</taxon>
        <taxon>Tracheophyta</taxon>
        <taxon>Spermatophyta</taxon>
        <taxon>Magnoliopsida</taxon>
        <taxon>eudicotyledons</taxon>
        <taxon>Gunneridae</taxon>
        <taxon>Pentapetalae</taxon>
        <taxon>asterids</taxon>
        <taxon>campanulids</taxon>
        <taxon>Asterales</taxon>
        <taxon>Asteraceae</taxon>
        <taxon>Cichorioideae</taxon>
        <taxon>Cichorieae</taxon>
        <taxon>Lactucinae</taxon>
        <taxon>Lactuca</taxon>
    </lineage>
</organism>
<gene>
    <name evidence="1" type="ORF">LSALG_LOCUS16227</name>
</gene>
<evidence type="ECO:0000313" key="1">
    <source>
        <dbReference type="EMBL" id="CAI9276237.1"/>
    </source>
</evidence>